<gene>
    <name evidence="2" type="ORF">CXG81DRAFT_18190</name>
</gene>
<evidence type="ECO:0000313" key="3">
    <source>
        <dbReference type="Proteomes" id="UP000274922"/>
    </source>
</evidence>
<accession>A0A4P9XAC1</accession>
<feature type="region of interest" description="Disordered" evidence="1">
    <location>
        <begin position="230"/>
        <end position="268"/>
    </location>
</feature>
<feature type="region of interest" description="Disordered" evidence="1">
    <location>
        <begin position="167"/>
        <end position="186"/>
    </location>
</feature>
<evidence type="ECO:0000256" key="1">
    <source>
        <dbReference type="SAM" id="MobiDB-lite"/>
    </source>
</evidence>
<dbReference type="AlphaFoldDB" id="A0A4P9XAC1"/>
<feature type="compositionally biased region" description="Gly residues" evidence="1">
    <location>
        <begin position="248"/>
        <end position="257"/>
    </location>
</feature>
<feature type="compositionally biased region" description="Low complexity" evidence="1">
    <location>
        <begin position="644"/>
        <end position="656"/>
    </location>
</feature>
<organism evidence="2 3">
    <name type="scientific">Caulochytrium protostelioides</name>
    <dbReference type="NCBI Taxonomy" id="1555241"/>
    <lineage>
        <taxon>Eukaryota</taxon>
        <taxon>Fungi</taxon>
        <taxon>Fungi incertae sedis</taxon>
        <taxon>Chytridiomycota</taxon>
        <taxon>Chytridiomycota incertae sedis</taxon>
        <taxon>Chytridiomycetes</taxon>
        <taxon>Caulochytriales</taxon>
        <taxon>Caulochytriaceae</taxon>
        <taxon>Caulochytrium</taxon>
    </lineage>
</organism>
<dbReference type="EMBL" id="ML014152">
    <property type="protein sequence ID" value="RKP02080.1"/>
    <property type="molecule type" value="Genomic_DNA"/>
</dbReference>
<feature type="compositionally biased region" description="Gly residues" evidence="1">
    <location>
        <begin position="231"/>
        <end position="241"/>
    </location>
</feature>
<sequence length="685" mass="68954">MAILTIAARLARPAASLLLRGTAPCSSAAAAAAAAAVSPEPSQQRAAFPPPRIDREAAETVRRDASADRADCVAMPVVFVYYRAAGDPAVAAALGYRDAADMKTRAGCGRVADPAPTKPPPPPLPLPLSAAVGAAAALPHVATVASILESHDADGFAGPAVGGGGGSSGGGGIFSPGGPADRGPTAVDEATRTSMLAFWSAMQDAAPYDLCAWYLPRSLEAEAPPSVRGALIGGGGGGLTHGGDDDNGGGGGGGGGLTHPSSATLFTSEDVRPRGDVKWIPSGDLLLRCIDATAACWTAHRAADRLPDLPGVLADVARATRLHLGPAYHEAPPRPIEVVLWTDAASVAAGVAPRAALSLPALAQAAAGMPPCRWHVITCGGGAAAADDAAAADAGIEALTQLARRSGGLATAAPAVAPTYAQWQRIHHDLATELARDYVAALLTVGYLQADCFIDYDAALSPEPTTALAATHAADAAAPRAAPAVTPRGVPVPTCLSVVGWVDAALLGRTPLGAHFRLGARRPLAAFFAPPAPALPSRARDAQPHERDPAHDPVGARAEASRQLVALVAQSAERVQRVALVRFEAPAGRWGLLMSAAMYPQVTATAASLPPSALHAVAHAVGELVLVVLRDHRHAAQQIDAMGPASSSSPPRAAFPAPAPGSPSPSSSPPPSSPSSSSSSSSFMA</sequence>
<feature type="region of interest" description="Disordered" evidence="1">
    <location>
        <begin position="640"/>
        <end position="685"/>
    </location>
</feature>
<reference evidence="3" key="1">
    <citation type="journal article" date="2018" name="Nat. Microbiol.">
        <title>Leveraging single-cell genomics to expand the fungal tree of life.</title>
        <authorList>
            <person name="Ahrendt S.R."/>
            <person name="Quandt C.A."/>
            <person name="Ciobanu D."/>
            <person name="Clum A."/>
            <person name="Salamov A."/>
            <person name="Andreopoulos B."/>
            <person name="Cheng J.F."/>
            <person name="Woyke T."/>
            <person name="Pelin A."/>
            <person name="Henrissat B."/>
            <person name="Reynolds N.K."/>
            <person name="Benny G.L."/>
            <person name="Smith M.E."/>
            <person name="James T.Y."/>
            <person name="Grigoriev I.V."/>
        </authorList>
    </citation>
    <scope>NUCLEOTIDE SEQUENCE [LARGE SCALE GENOMIC DNA]</scope>
    <source>
        <strain evidence="3">ATCC 52028</strain>
    </source>
</reference>
<keyword evidence="3" id="KW-1185">Reference proteome</keyword>
<feature type="compositionally biased region" description="Pro residues" evidence="1">
    <location>
        <begin position="657"/>
        <end position="673"/>
    </location>
</feature>
<dbReference type="Proteomes" id="UP000274922">
    <property type="component" value="Unassembled WGS sequence"/>
</dbReference>
<protein>
    <submittedName>
        <fullName evidence="2">Uncharacterized protein</fullName>
    </submittedName>
</protein>
<feature type="compositionally biased region" description="Low complexity" evidence="1">
    <location>
        <begin position="674"/>
        <end position="685"/>
    </location>
</feature>
<proteinExistence type="predicted"/>
<feature type="compositionally biased region" description="Basic and acidic residues" evidence="1">
    <location>
        <begin position="538"/>
        <end position="551"/>
    </location>
</feature>
<evidence type="ECO:0000313" key="2">
    <source>
        <dbReference type="EMBL" id="RKP02080.1"/>
    </source>
</evidence>
<feature type="region of interest" description="Disordered" evidence="1">
    <location>
        <begin position="535"/>
        <end position="555"/>
    </location>
</feature>
<name>A0A4P9XAC1_9FUNG</name>